<dbReference type="Proteomes" id="UP000516437">
    <property type="component" value="Chromosome 7"/>
</dbReference>
<gene>
    <name evidence="2" type="ORF">CJ030_MR7G002266</name>
</gene>
<feature type="transmembrane region" description="Helical" evidence="1">
    <location>
        <begin position="70"/>
        <end position="87"/>
    </location>
</feature>
<comment type="caution">
    <text evidence="2">The sequence shown here is derived from an EMBL/GenBank/DDBJ whole genome shotgun (WGS) entry which is preliminary data.</text>
</comment>
<dbReference type="AlphaFoldDB" id="A0A6A1V5U5"/>
<sequence>MSERSTISSPSLNMSEPYEAKKNGHGGYFAWFDPPTCPHGMEFKPYLIKKVKALENEVDSLKHTRRSLKILLGGSWIALASLVFALLRCSVA</sequence>
<reference evidence="2 3" key="1">
    <citation type="journal article" date="2019" name="Plant Biotechnol. J.">
        <title>The red bayberry genome and genetic basis of sex determination.</title>
        <authorList>
            <person name="Jia H.M."/>
            <person name="Jia H.J."/>
            <person name="Cai Q.L."/>
            <person name="Wang Y."/>
            <person name="Zhao H.B."/>
            <person name="Yang W.F."/>
            <person name="Wang G.Y."/>
            <person name="Li Y.H."/>
            <person name="Zhan D.L."/>
            <person name="Shen Y.T."/>
            <person name="Niu Q.F."/>
            <person name="Chang L."/>
            <person name="Qiu J."/>
            <person name="Zhao L."/>
            <person name="Xie H.B."/>
            <person name="Fu W.Y."/>
            <person name="Jin J."/>
            <person name="Li X.W."/>
            <person name="Jiao Y."/>
            <person name="Zhou C.C."/>
            <person name="Tu T."/>
            <person name="Chai C.Y."/>
            <person name="Gao J.L."/>
            <person name="Fan L.J."/>
            <person name="van de Weg E."/>
            <person name="Wang J.Y."/>
            <person name="Gao Z.S."/>
        </authorList>
    </citation>
    <scope>NUCLEOTIDE SEQUENCE [LARGE SCALE GENOMIC DNA]</scope>
    <source>
        <tissue evidence="2">Leaves</tissue>
    </source>
</reference>
<evidence type="ECO:0000313" key="2">
    <source>
        <dbReference type="EMBL" id="KAB1206610.1"/>
    </source>
</evidence>
<dbReference type="EMBL" id="RXIC02000025">
    <property type="protein sequence ID" value="KAB1206610.1"/>
    <property type="molecule type" value="Genomic_DNA"/>
</dbReference>
<evidence type="ECO:0000313" key="3">
    <source>
        <dbReference type="Proteomes" id="UP000516437"/>
    </source>
</evidence>
<keyword evidence="1" id="KW-1133">Transmembrane helix</keyword>
<proteinExistence type="predicted"/>
<accession>A0A6A1V5U5</accession>
<evidence type="ECO:0000256" key="1">
    <source>
        <dbReference type="SAM" id="Phobius"/>
    </source>
</evidence>
<keyword evidence="3" id="KW-1185">Reference proteome</keyword>
<organism evidence="2 3">
    <name type="scientific">Morella rubra</name>
    <name type="common">Chinese bayberry</name>
    <dbReference type="NCBI Taxonomy" id="262757"/>
    <lineage>
        <taxon>Eukaryota</taxon>
        <taxon>Viridiplantae</taxon>
        <taxon>Streptophyta</taxon>
        <taxon>Embryophyta</taxon>
        <taxon>Tracheophyta</taxon>
        <taxon>Spermatophyta</taxon>
        <taxon>Magnoliopsida</taxon>
        <taxon>eudicotyledons</taxon>
        <taxon>Gunneridae</taxon>
        <taxon>Pentapetalae</taxon>
        <taxon>rosids</taxon>
        <taxon>fabids</taxon>
        <taxon>Fagales</taxon>
        <taxon>Myricaceae</taxon>
        <taxon>Morella</taxon>
    </lineage>
</organism>
<protein>
    <submittedName>
        <fullName evidence="2">Uncharacterized protein</fullName>
    </submittedName>
</protein>
<keyword evidence="1" id="KW-0472">Membrane</keyword>
<name>A0A6A1V5U5_9ROSI</name>
<dbReference type="OrthoDB" id="1436831at2759"/>
<keyword evidence="1" id="KW-0812">Transmembrane</keyword>